<organism evidence="2 3">
    <name type="scientific">Alloalcanivorax gelatiniphagus</name>
    <dbReference type="NCBI Taxonomy" id="1194167"/>
    <lineage>
        <taxon>Bacteria</taxon>
        <taxon>Pseudomonadati</taxon>
        <taxon>Pseudomonadota</taxon>
        <taxon>Gammaproteobacteria</taxon>
        <taxon>Oceanospirillales</taxon>
        <taxon>Alcanivoracaceae</taxon>
        <taxon>Alloalcanivorax</taxon>
    </lineage>
</organism>
<accession>A0ABY2XIU1</accession>
<dbReference type="InterPro" id="IPR032466">
    <property type="entry name" value="Metal_Hydrolase"/>
</dbReference>
<keyword evidence="3" id="KW-1185">Reference proteome</keyword>
<dbReference type="EMBL" id="VCQT01000045">
    <property type="protein sequence ID" value="TMW10939.1"/>
    <property type="molecule type" value="Genomic_DNA"/>
</dbReference>
<dbReference type="Gene3D" id="3.20.20.140">
    <property type="entry name" value="Metal-dependent hydrolases"/>
    <property type="match status" value="1"/>
</dbReference>
<proteinExistence type="predicted"/>
<evidence type="ECO:0000313" key="3">
    <source>
        <dbReference type="Proteomes" id="UP000739180"/>
    </source>
</evidence>
<dbReference type="InterPro" id="IPR020043">
    <property type="entry name" value="Deacetylase_Atu3266-like"/>
</dbReference>
<sequence>MTDLLIRGGHVIDPAQNIDGPHDVLVTGGRIEAVVKPGGAASASATETIDASGKLVIPGMIDTHAHVFQYVTGRFGLDPDLCGVRSGVTTLIDQGGPSCMTLPAFREYIANGHRSRTFAFLSTYLVGGLEGHYYPSLYKPDCVDVEATVTSALANADLVKGFKAHAEIGGMSRWGLDVMRQCAEIGKRSGLPLYIHFGQLWPLPTDKHPIDPDSVLDDVVPLLKPGDILAHPFTRHPGGFVNQQGKVHPMVREALDRGLKVDVGHGSHFSFKMARIALDAGIVPQTLGADMHGYNTHVPRPAGTPKEHTDQEHMFFGKQRFSLASAMTSMLALGLPLVEVVKMVTTNVVANFGLPQELGSLAPGNPADITVLDDQRGRFVLRDNENTAVDAQRLLNPVFCLLNGVRYDADAPILPDLAGAAV</sequence>
<dbReference type="InterPro" id="IPR006680">
    <property type="entry name" value="Amidohydro-rel"/>
</dbReference>
<evidence type="ECO:0000313" key="2">
    <source>
        <dbReference type="EMBL" id="TMW10939.1"/>
    </source>
</evidence>
<name>A0ABY2XIU1_9GAMM</name>
<dbReference type="Proteomes" id="UP000739180">
    <property type="component" value="Unassembled WGS sequence"/>
</dbReference>
<dbReference type="PIRSF" id="PIRSF039004">
    <property type="entry name" value="ADE_EF_0837"/>
    <property type="match status" value="1"/>
</dbReference>
<dbReference type="NCBIfam" id="NF006689">
    <property type="entry name" value="PRK09237.1"/>
    <property type="match status" value="1"/>
</dbReference>
<dbReference type="Gene3D" id="2.30.40.10">
    <property type="entry name" value="Urease, subunit C, domain 1"/>
    <property type="match status" value="1"/>
</dbReference>
<dbReference type="SUPFAM" id="SSF51556">
    <property type="entry name" value="Metallo-dependent hydrolases"/>
    <property type="match status" value="1"/>
</dbReference>
<protein>
    <submittedName>
        <fullName evidence="2">Amidohydrolase/deacetylase family metallohydrolase</fullName>
    </submittedName>
</protein>
<dbReference type="SUPFAM" id="SSF51338">
    <property type="entry name" value="Composite domain of metallo-dependent hydrolases"/>
    <property type="match status" value="1"/>
</dbReference>
<dbReference type="PANTHER" id="PTHR42717:SF1">
    <property type="entry name" value="IMIDAZOLONEPROPIONASE AND RELATED AMIDOHYDROLASES"/>
    <property type="match status" value="1"/>
</dbReference>
<reference evidence="2 3" key="1">
    <citation type="submission" date="2019-05" db="EMBL/GenBank/DDBJ databases">
        <title>Genome of Alcanivorax gelatiniphagus, an oil degrading marine bacteria.</title>
        <authorList>
            <person name="Kwon K.K."/>
        </authorList>
    </citation>
    <scope>NUCLEOTIDE SEQUENCE [LARGE SCALE GENOMIC DNA]</scope>
    <source>
        <strain evidence="2 3">MEBiC 08158</strain>
    </source>
</reference>
<dbReference type="RefSeq" id="WP_138773775.1">
    <property type="nucleotide sequence ID" value="NZ_JBHSSX010000053.1"/>
</dbReference>
<gene>
    <name evidence="2" type="ORF">FGS76_16670</name>
</gene>
<feature type="domain" description="Amidohydrolase-related" evidence="1">
    <location>
        <begin position="319"/>
        <end position="374"/>
    </location>
</feature>
<evidence type="ECO:0000259" key="1">
    <source>
        <dbReference type="Pfam" id="PF01979"/>
    </source>
</evidence>
<comment type="caution">
    <text evidence="2">The sequence shown here is derived from an EMBL/GenBank/DDBJ whole genome shotgun (WGS) entry which is preliminary data.</text>
</comment>
<dbReference type="InterPro" id="IPR011059">
    <property type="entry name" value="Metal-dep_hydrolase_composite"/>
</dbReference>
<dbReference type="Pfam" id="PF01979">
    <property type="entry name" value="Amidohydro_1"/>
    <property type="match status" value="1"/>
</dbReference>
<dbReference type="PANTHER" id="PTHR42717">
    <property type="entry name" value="DIHYDROOROTASE-RELATED"/>
    <property type="match status" value="1"/>
</dbReference>